<dbReference type="EMBL" id="JANFLP010000001">
    <property type="protein sequence ID" value="MCQ1948397.1"/>
    <property type="molecule type" value="Genomic_DNA"/>
</dbReference>
<evidence type="ECO:0000256" key="1">
    <source>
        <dbReference type="SAM" id="Phobius"/>
    </source>
</evidence>
<feature type="transmembrane region" description="Helical" evidence="1">
    <location>
        <begin position="34"/>
        <end position="56"/>
    </location>
</feature>
<sequence length="245" mass="25869">MNIASAIQFGALVVVAVFTLVRLPLAVQGRNPMLFWGLAATTVGVALSIPSIYLPVDAWLGGENHANLILRYATYGVVALIGGSAAAAFRAPQVQKIILGLPGLVVLAATVTATTVLFSMGDMPVSSPGLNGYMHQEHIWAYSVLGRIYPAYIAACLIIPAFRVAATAGRPALLRVGSALIGVALAEILTWSVLWVTGRQTGVWDYILPHSSVIVLTAGLAAVAYYGIAARNKQKQSLLTPNYTR</sequence>
<comment type="caution">
    <text evidence="2">The sequence shown here is derived from an EMBL/GenBank/DDBJ whole genome shotgun (WGS) entry which is preliminary data.</text>
</comment>
<keyword evidence="1" id="KW-1133">Transmembrane helix</keyword>
<feature type="transmembrane region" description="Helical" evidence="1">
    <location>
        <begin position="206"/>
        <end position="228"/>
    </location>
</feature>
<dbReference type="Proteomes" id="UP001206924">
    <property type="component" value="Unassembled WGS sequence"/>
</dbReference>
<evidence type="ECO:0000313" key="2">
    <source>
        <dbReference type="EMBL" id="MCQ1948397.1"/>
    </source>
</evidence>
<feature type="transmembrane region" description="Helical" evidence="1">
    <location>
        <begin position="6"/>
        <end position="27"/>
    </location>
</feature>
<keyword evidence="1" id="KW-0472">Membrane</keyword>
<proteinExistence type="predicted"/>
<gene>
    <name evidence="2" type="ORF">NNX28_00450</name>
</gene>
<protein>
    <submittedName>
        <fullName evidence="2">Uncharacterized protein</fullName>
    </submittedName>
</protein>
<keyword evidence="3" id="KW-1185">Reference proteome</keyword>
<keyword evidence="1" id="KW-0812">Transmembrane</keyword>
<feature type="transmembrane region" description="Helical" evidence="1">
    <location>
        <begin position="139"/>
        <end position="160"/>
    </location>
</feature>
<dbReference type="RefSeq" id="WP_255864418.1">
    <property type="nucleotide sequence ID" value="NZ_CP104263.1"/>
</dbReference>
<evidence type="ECO:0000313" key="3">
    <source>
        <dbReference type="Proteomes" id="UP001206924"/>
    </source>
</evidence>
<organism evidence="2 3">
    <name type="scientific">Arthrobacter jinronghuae</name>
    <dbReference type="NCBI Taxonomy" id="2964609"/>
    <lineage>
        <taxon>Bacteria</taxon>
        <taxon>Bacillati</taxon>
        <taxon>Actinomycetota</taxon>
        <taxon>Actinomycetes</taxon>
        <taxon>Micrococcales</taxon>
        <taxon>Micrococcaceae</taxon>
        <taxon>Arthrobacter</taxon>
    </lineage>
</organism>
<feature type="transmembrane region" description="Helical" evidence="1">
    <location>
        <begin position="68"/>
        <end position="90"/>
    </location>
</feature>
<accession>A0ABT1NKZ8</accession>
<reference evidence="2 3" key="1">
    <citation type="submission" date="2022-07" db="EMBL/GenBank/DDBJ databases">
        <title>Novel species in genus Arthrobacter.</title>
        <authorList>
            <person name="Liu Y."/>
        </authorList>
    </citation>
    <scope>NUCLEOTIDE SEQUENCE [LARGE SCALE GENOMIC DNA]</scope>
    <source>
        <strain evidence="3">zg-Y859</strain>
    </source>
</reference>
<feature type="transmembrane region" description="Helical" evidence="1">
    <location>
        <begin position="172"/>
        <end position="194"/>
    </location>
</feature>
<feature type="transmembrane region" description="Helical" evidence="1">
    <location>
        <begin position="97"/>
        <end position="119"/>
    </location>
</feature>
<name>A0ABT1NKZ8_9MICC</name>